<dbReference type="KEGG" id="chu:CHU_2632"/>
<dbReference type="InterPro" id="IPR043781">
    <property type="entry name" value="DUF5723"/>
</dbReference>
<dbReference type="Pfam" id="PF18990">
    <property type="entry name" value="DUF5723"/>
    <property type="match status" value="1"/>
</dbReference>
<gene>
    <name evidence="3" type="ordered locus">CHU_2632</name>
</gene>
<sequence length="487" mass="52928">MKKLLFLFSLLIASTYTVFGQSEGSVVSATARAGVATTFVTDYQSIGINPANLGLRSKYETKHVTFGFLETNAAFFAKGVTSKQMKDLVFDGGQQTPNIQSYAANLFANNNISSNVDIMLLGIAFQYDKLGGLAFSVNDVMRGNGNLSQNFTDFTFSGALATQYFDQLRLKNGAIVPNDPNQYGSYQAVGIDAGLSSQGVSLGRVFQGTDVKAHYYRTFNAAYGREIFRNDVFNVSAGVGLKYVMGYYYMDIQSKDGLLKGNVADNPILSGLSENFNVPNQDNGWNFLSPQGNGFGFDIGGTAEIYEKVKVGISLVNVGGIKYTNNTYEVKDTTVYELKYDSFTADAFNETVFWTEGKSFTAKLPTTLRFGGSIALFEKRLEVGGDIIVPLNKAAGNINKASFAVGGDFYLKRWIKFSSGASIGGNYANSLDGYSTHVCVPLGFTLIAGENGGWEFSMATRDIVSLIDMKGKSPLYSAGICMFRFRV</sequence>
<name>A0A6N4STW7_CYTH3</name>
<dbReference type="AlphaFoldDB" id="A0A6N4STW7"/>
<reference evidence="3 4" key="1">
    <citation type="journal article" date="2007" name="Appl. Environ. Microbiol.">
        <title>Genome sequence of the cellulolytic gliding bacterium Cytophaga hutchinsonii.</title>
        <authorList>
            <person name="Xie G."/>
            <person name="Bruce D.C."/>
            <person name="Challacombe J.F."/>
            <person name="Chertkov O."/>
            <person name="Detter J.C."/>
            <person name="Gilna P."/>
            <person name="Han C.S."/>
            <person name="Lucas S."/>
            <person name="Misra M."/>
            <person name="Myers G.L."/>
            <person name="Richardson P."/>
            <person name="Tapia R."/>
            <person name="Thayer N."/>
            <person name="Thompson L.S."/>
            <person name="Brettin T.S."/>
            <person name="Henrissat B."/>
            <person name="Wilson D.B."/>
            <person name="McBride M.J."/>
        </authorList>
    </citation>
    <scope>NUCLEOTIDE SEQUENCE [LARGE SCALE GENOMIC DNA]</scope>
    <source>
        <strain evidence="4">ATCC 33406 / DSM 1761 / CIP 103989 / NBRC 15051 / NCIMB 9469 / D465</strain>
    </source>
</reference>
<dbReference type="Proteomes" id="UP000001822">
    <property type="component" value="Chromosome"/>
</dbReference>
<evidence type="ECO:0000313" key="4">
    <source>
        <dbReference type="Proteomes" id="UP000001822"/>
    </source>
</evidence>
<protein>
    <recommendedName>
        <fullName evidence="2">DUF5723 domain-containing protein</fullName>
    </recommendedName>
</protein>
<organism evidence="3 4">
    <name type="scientific">Cytophaga hutchinsonii (strain ATCC 33406 / DSM 1761 / CIP 103989 / NBRC 15051 / NCIMB 9469 / D465)</name>
    <dbReference type="NCBI Taxonomy" id="269798"/>
    <lineage>
        <taxon>Bacteria</taxon>
        <taxon>Pseudomonadati</taxon>
        <taxon>Bacteroidota</taxon>
        <taxon>Cytophagia</taxon>
        <taxon>Cytophagales</taxon>
        <taxon>Cytophagaceae</taxon>
        <taxon>Cytophaga</taxon>
    </lineage>
</organism>
<feature type="signal peptide" evidence="1">
    <location>
        <begin position="1"/>
        <end position="20"/>
    </location>
</feature>
<accession>A0A6N4STW7</accession>
<evidence type="ECO:0000259" key="2">
    <source>
        <dbReference type="Pfam" id="PF18990"/>
    </source>
</evidence>
<keyword evidence="4" id="KW-1185">Reference proteome</keyword>
<proteinExistence type="predicted"/>
<dbReference type="EMBL" id="CP000383">
    <property type="protein sequence ID" value="ABG59884.1"/>
    <property type="molecule type" value="Genomic_DNA"/>
</dbReference>
<dbReference type="OrthoDB" id="9808610at2"/>
<evidence type="ECO:0000256" key="1">
    <source>
        <dbReference type="SAM" id="SignalP"/>
    </source>
</evidence>
<feature type="chain" id="PRO_5027074452" description="DUF5723 domain-containing protein" evidence="1">
    <location>
        <begin position="21"/>
        <end position="487"/>
    </location>
</feature>
<evidence type="ECO:0000313" key="3">
    <source>
        <dbReference type="EMBL" id="ABG59884.1"/>
    </source>
</evidence>
<dbReference type="RefSeq" id="WP_011585994.1">
    <property type="nucleotide sequence ID" value="NC_008255.1"/>
</dbReference>
<feature type="domain" description="DUF5723" evidence="2">
    <location>
        <begin position="206"/>
        <end position="426"/>
    </location>
</feature>
<keyword evidence="1" id="KW-0732">Signal</keyword>